<keyword evidence="2" id="KW-1185">Reference proteome</keyword>
<protein>
    <recommendedName>
        <fullName evidence="3">SGNH hydrolase-type esterase domain-containing protein</fullName>
    </recommendedName>
</protein>
<evidence type="ECO:0000313" key="2">
    <source>
        <dbReference type="Proteomes" id="UP000320386"/>
    </source>
</evidence>
<evidence type="ECO:0008006" key="3">
    <source>
        <dbReference type="Google" id="ProtNLM"/>
    </source>
</evidence>
<dbReference type="EMBL" id="CP036280">
    <property type="protein sequence ID" value="QDU70929.1"/>
    <property type="molecule type" value="Genomic_DNA"/>
</dbReference>
<proteinExistence type="predicted"/>
<evidence type="ECO:0000313" key="1">
    <source>
        <dbReference type="EMBL" id="QDU70929.1"/>
    </source>
</evidence>
<name>A0A518BVC5_9BACT</name>
<organism evidence="1 2">
    <name type="scientific">Mucisphaera calidilacus</name>
    <dbReference type="NCBI Taxonomy" id="2527982"/>
    <lineage>
        <taxon>Bacteria</taxon>
        <taxon>Pseudomonadati</taxon>
        <taxon>Planctomycetota</taxon>
        <taxon>Phycisphaerae</taxon>
        <taxon>Phycisphaerales</taxon>
        <taxon>Phycisphaeraceae</taxon>
        <taxon>Mucisphaera</taxon>
    </lineage>
</organism>
<reference evidence="1 2" key="1">
    <citation type="submission" date="2019-02" db="EMBL/GenBank/DDBJ databases">
        <title>Deep-cultivation of Planctomycetes and their phenomic and genomic characterization uncovers novel biology.</title>
        <authorList>
            <person name="Wiegand S."/>
            <person name="Jogler M."/>
            <person name="Boedeker C."/>
            <person name="Pinto D."/>
            <person name="Vollmers J."/>
            <person name="Rivas-Marin E."/>
            <person name="Kohn T."/>
            <person name="Peeters S.H."/>
            <person name="Heuer A."/>
            <person name="Rast P."/>
            <person name="Oberbeckmann S."/>
            <person name="Bunk B."/>
            <person name="Jeske O."/>
            <person name="Meyerdierks A."/>
            <person name="Storesund J.E."/>
            <person name="Kallscheuer N."/>
            <person name="Luecker S."/>
            <person name="Lage O.M."/>
            <person name="Pohl T."/>
            <person name="Merkel B.J."/>
            <person name="Hornburger P."/>
            <person name="Mueller R.-W."/>
            <person name="Bruemmer F."/>
            <person name="Labrenz M."/>
            <person name="Spormann A.M."/>
            <person name="Op den Camp H."/>
            <person name="Overmann J."/>
            <person name="Amann R."/>
            <person name="Jetten M.S.M."/>
            <person name="Mascher T."/>
            <person name="Medema M.H."/>
            <person name="Devos D.P."/>
            <person name="Kaster A.-K."/>
            <person name="Ovreas L."/>
            <person name="Rohde M."/>
            <person name="Galperin M.Y."/>
            <person name="Jogler C."/>
        </authorList>
    </citation>
    <scope>NUCLEOTIDE SEQUENCE [LARGE SCALE GENOMIC DNA]</scope>
    <source>
        <strain evidence="1 2">Pan265</strain>
    </source>
</reference>
<dbReference type="Proteomes" id="UP000320386">
    <property type="component" value="Chromosome"/>
</dbReference>
<dbReference type="Gene3D" id="3.40.50.1110">
    <property type="entry name" value="SGNH hydrolase"/>
    <property type="match status" value="1"/>
</dbReference>
<dbReference type="SUPFAM" id="SSF52266">
    <property type="entry name" value="SGNH hydrolase"/>
    <property type="match status" value="1"/>
</dbReference>
<dbReference type="InterPro" id="IPR036514">
    <property type="entry name" value="SGNH_hydro_sf"/>
</dbReference>
<accession>A0A518BVC5</accession>
<dbReference type="AlphaFoldDB" id="A0A518BVC5"/>
<dbReference type="GO" id="GO:0016788">
    <property type="term" value="F:hydrolase activity, acting on ester bonds"/>
    <property type="evidence" value="ECO:0007669"/>
    <property type="project" value="UniProtKB-ARBA"/>
</dbReference>
<dbReference type="KEGG" id="mcad:Pan265_07730"/>
<gene>
    <name evidence="1" type="ORF">Pan265_07730</name>
</gene>
<sequence length="328" mass="36161">MSEPSERRRWPRRVLIALGVVVVLGLLGLEAYLRWGVGLGDPPLWVADPEVEYKLAANQDCRRWGNRIVVNELGMRSGPFSRTRDTDDGVRVVIVGDSVMNGGTLMDQSDLAAEVLRARLQAMTDRSIEVGNVSAGSWGPVNMAAAFDQLELEALDVVIVVVSSHDLTDMPGYGPLNEREHPTAKPFSATTEALVRYGPPLWRYLTRKPAPESDSDFQPRINMPAAEKSLSALRGLFDSARTTRAEAILVVHPDANEVTSGQLHANGRAMLAEAERLGVQTVDMLPLLREGAKEDRVHYRDVIHPSEDTHTLYAQVFEALVVEACFDE</sequence>